<organism evidence="2 3">
    <name type="scientific">Willisornis vidua</name>
    <name type="common">Xingu scale-backed antbird</name>
    <dbReference type="NCBI Taxonomy" id="1566151"/>
    <lineage>
        <taxon>Eukaryota</taxon>
        <taxon>Metazoa</taxon>
        <taxon>Chordata</taxon>
        <taxon>Craniata</taxon>
        <taxon>Vertebrata</taxon>
        <taxon>Euteleostomi</taxon>
        <taxon>Archelosauria</taxon>
        <taxon>Archosauria</taxon>
        <taxon>Dinosauria</taxon>
        <taxon>Saurischia</taxon>
        <taxon>Theropoda</taxon>
        <taxon>Coelurosauria</taxon>
        <taxon>Aves</taxon>
        <taxon>Neognathae</taxon>
        <taxon>Neoaves</taxon>
        <taxon>Telluraves</taxon>
        <taxon>Australaves</taxon>
        <taxon>Passeriformes</taxon>
        <taxon>Thamnophilidae</taxon>
        <taxon>Willisornis</taxon>
    </lineage>
</organism>
<comment type="caution">
    <text evidence="2">The sequence shown here is derived from an EMBL/GenBank/DDBJ whole genome shotgun (WGS) entry which is preliminary data.</text>
</comment>
<gene>
    <name evidence="2" type="ORF">WISP_68088</name>
</gene>
<protein>
    <submittedName>
        <fullName evidence="2">Uncharacterized protein</fullName>
    </submittedName>
</protein>
<evidence type="ECO:0000256" key="1">
    <source>
        <dbReference type="SAM" id="MobiDB-lite"/>
    </source>
</evidence>
<feature type="compositionally biased region" description="Polar residues" evidence="1">
    <location>
        <begin position="17"/>
        <end position="26"/>
    </location>
</feature>
<proteinExistence type="predicted"/>
<accession>A0ABQ9DEA2</accession>
<feature type="region of interest" description="Disordered" evidence="1">
    <location>
        <begin position="1"/>
        <end position="30"/>
    </location>
</feature>
<keyword evidence="3" id="KW-1185">Reference proteome</keyword>
<reference evidence="2" key="1">
    <citation type="submission" date="2019-10" db="EMBL/GenBank/DDBJ databases">
        <authorList>
            <person name="Soares A.E.R."/>
            <person name="Aleixo A."/>
            <person name="Schneider P."/>
            <person name="Miyaki C.Y."/>
            <person name="Schneider M.P."/>
            <person name="Mello C."/>
            <person name="Vasconcelos A.T.R."/>
        </authorList>
    </citation>
    <scope>NUCLEOTIDE SEQUENCE</scope>
    <source>
        <tissue evidence="2">Muscle</tissue>
    </source>
</reference>
<name>A0ABQ9DEA2_9PASS</name>
<dbReference type="EMBL" id="WHWB01033792">
    <property type="protein sequence ID" value="KAJ7416868.1"/>
    <property type="molecule type" value="Genomic_DNA"/>
</dbReference>
<sequence length="106" mass="11636">MPTGFKTDPLLAKAKPNSDSGNTSKTKLFKKGEKKMLHIRSWERRVRGTALQTPGSVKKDGEVPMCQSRDGPAVYGEANYPPGAHRCPWWSRYPFAARGGPHVVAG</sequence>
<evidence type="ECO:0000313" key="2">
    <source>
        <dbReference type="EMBL" id="KAJ7416868.1"/>
    </source>
</evidence>
<evidence type="ECO:0000313" key="3">
    <source>
        <dbReference type="Proteomes" id="UP001145742"/>
    </source>
</evidence>
<dbReference type="Proteomes" id="UP001145742">
    <property type="component" value="Unassembled WGS sequence"/>
</dbReference>